<keyword evidence="1" id="KW-0812">Transmembrane</keyword>
<dbReference type="Proteomes" id="UP000759443">
    <property type="component" value="Unassembled WGS sequence"/>
</dbReference>
<dbReference type="RefSeq" id="WP_209947270.1">
    <property type="nucleotide sequence ID" value="NZ_JAGGJU010000011.1"/>
</dbReference>
<evidence type="ECO:0000259" key="2">
    <source>
        <dbReference type="Pfam" id="PF13231"/>
    </source>
</evidence>
<feature type="transmembrane region" description="Helical" evidence="1">
    <location>
        <begin position="289"/>
        <end position="308"/>
    </location>
</feature>
<feature type="transmembrane region" description="Helical" evidence="1">
    <location>
        <begin position="242"/>
        <end position="268"/>
    </location>
</feature>
<dbReference type="Pfam" id="PF13231">
    <property type="entry name" value="PMT_2"/>
    <property type="match status" value="1"/>
</dbReference>
<sequence>MLEAVRTRSSTGLAVVALWVAAYVVARLALPHAMELDEAEQIFFSQWLRLGYGPQPPLFNWLQQGIFLLTGGPSLAGIVVLKAILLFGCFAFMLGAARQVSAQQIHQSALLIGLMLLPQVVYMPLQDLTHTVLLLAATALFYYALLRVLERPSLARYALLGLACAIGFLAKYNFALLPVAAVIAALPDASLRQRVLDKRIIVTIVIGALLVAPHLAWLATHLDAATEGTLSKMGALSDNRSALAKAASGLGSLVGAMAAFAALLLIVFALCFRSRLRDIARSHDRMTGFLGRILIVVTLALVVVILGTKATNIHERWLDPFYLVLPLYLVAKLRVASIGEAGNVRAYRAFTLTGLILLPVAIAILIARVVAAPVIGDYTKVNIPFAAFADEVRARGLQPSAILAPNWHYAGNLKLQRPAKPVLSAAQPNFTLPFAVTAEHPLLAVWPSRAGASTPMPGSMVAWLKGRDDLVIAEEDTVSRPYTLGKSGDLYSFSYAVIAPKSSR</sequence>
<dbReference type="EMBL" id="JAGGJU010000011">
    <property type="protein sequence ID" value="MBP1852434.1"/>
    <property type="molecule type" value="Genomic_DNA"/>
</dbReference>
<accession>A0ABS4E3A9</accession>
<keyword evidence="1" id="KW-1133">Transmembrane helix</keyword>
<feature type="transmembrane region" description="Helical" evidence="1">
    <location>
        <begin position="349"/>
        <end position="371"/>
    </location>
</feature>
<comment type="caution">
    <text evidence="3">The sequence shown here is derived from an EMBL/GenBank/DDBJ whole genome shotgun (WGS) entry which is preliminary data.</text>
</comment>
<feature type="transmembrane region" description="Helical" evidence="1">
    <location>
        <begin position="320"/>
        <end position="337"/>
    </location>
</feature>
<keyword evidence="1" id="KW-0472">Membrane</keyword>
<organism evidence="3 4">
    <name type="scientific">Rhizobium halophytocola</name>
    <dbReference type="NCBI Taxonomy" id="735519"/>
    <lineage>
        <taxon>Bacteria</taxon>
        <taxon>Pseudomonadati</taxon>
        <taxon>Pseudomonadota</taxon>
        <taxon>Alphaproteobacteria</taxon>
        <taxon>Hyphomicrobiales</taxon>
        <taxon>Rhizobiaceae</taxon>
        <taxon>Rhizobium/Agrobacterium group</taxon>
        <taxon>Rhizobium</taxon>
    </lineage>
</organism>
<protein>
    <submittedName>
        <fullName evidence="3">4-amino-4-deoxy-L-arabinose transferase-like glycosyltransferase</fullName>
    </submittedName>
</protein>
<feature type="domain" description="Glycosyltransferase RgtA/B/C/D-like" evidence="2">
    <location>
        <begin position="55"/>
        <end position="217"/>
    </location>
</feature>
<gene>
    <name evidence="3" type="ORF">J2Z17_003891</name>
</gene>
<feature type="transmembrane region" description="Helical" evidence="1">
    <location>
        <begin position="128"/>
        <end position="146"/>
    </location>
</feature>
<evidence type="ECO:0000313" key="3">
    <source>
        <dbReference type="EMBL" id="MBP1852434.1"/>
    </source>
</evidence>
<evidence type="ECO:0000256" key="1">
    <source>
        <dbReference type="SAM" id="Phobius"/>
    </source>
</evidence>
<feature type="transmembrane region" description="Helical" evidence="1">
    <location>
        <begin position="175"/>
        <end position="191"/>
    </location>
</feature>
<feature type="transmembrane region" description="Helical" evidence="1">
    <location>
        <begin position="200"/>
        <end position="222"/>
    </location>
</feature>
<proteinExistence type="predicted"/>
<evidence type="ECO:0000313" key="4">
    <source>
        <dbReference type="Proteomes" id="UP000759443"/>
    </source>
</evidence>
<name>A0ABS4E3A9_9HYPH</name>
<reference evidence="3 4" key="1">
    <citation type="submission" date="2021-03" db="EMBL/GenBank/DDBJ databases">
        <title>Genomic Encyclopedia of Type Strains, Phase IV (KMG-IV): sequencing the most valuable type-strain genomes for metagenomic binning, comparative biology and taxonomic classification.</title>
        <authorList>
            <person name="Goeker M."/>
        </authorList>
    </citation>
    <scope>NUCLEOTIDE SEQUENCE [LARGE SCALE GENOMIC DNA]</scope>
    <source>
        <strain evidence="3 4">DSM 21600</strain>
    </source>
</reference>
<feature type="transmembrane region" description="Helical" evidence="1">
    <location>
        <begin position="66"/>
        <end position="93"/>
    </location>
</feature>
<dbReference type="InterPro" id="IPR038731">
    <property type="entry name" value="RgtA/B/C-like"/>
</dbReference>
<keyword evidence="4" id="KW-1185">Reference proteome</keyword>
<feature type="transmembrane region" description="Helical" evidence="1">
    <location>
        <begin position="12"/>
        <end position="30"/>
    </location>
</feature>